<name>A0AAD0J9R8_9BURK</name>
<reference evidence="2 3" key="1">
    <citation type="submission" date="2017-04" db="EMBL/GenBank/DDBJ databases">
        <title>Complete genome sequence of Burkholderia cenocepacia PC184 Midwest clone.</title>
        <authorList>
            <person name="Mulks M.H."/>
            <person name="Cooper V.S."/>
        </authorList>
    </citation>
    <scope>NUCLEOTIDE SEQUENCE [LARGE SCALE GENOMIC DNA]</scope>
    <source>
        <strain evidence="2 3">PC184 Mulks</strain>
    </source>
</reference>
<evidence type="ECO:0000313" key="2">
    <source>
        <dbReference type="EMBL" id="AWG33170.1"/>
    </source>
</evidence>
<dbReference type="Gene3D" id="1.10.10.10">
    <property type="entry name" value="Winged helix-like DNA-binding domain superfamily/Winged helix DNA-binding domain"/>
    <property type="match status" value="1"/>
</dbReference>
<gene>
    <name evidence="2" type="ORF">B9Z07_31520</name>
</gene>
<dbReference type="Proteomes" id="UP000244809">
    <property type="component" value="Chromosome 3"/>
</dbReference>
<feature type="compositionally biased region" description="Polar residues" evidence="1">
    <location>
        <begin position="139"/>
        <end position="170"/>
    </location>
</feature>
<accession>A0AAD0J9R8</accession>
<proteinExistence type="predicted"/>
<dbReference type="AlphaFoldDB" id="A0AAD0J9R8"/>
<dbReference type="Pfam" id="PF13730">
    <property type="entry name" value="HTH_36"/>
    <property type="match status" value="1"/>
</dbReference>
<organism evidence="2 3">
    <name type="scientific">Burkholderia cenocepacia</name>
    <dbReference type="NCBI Taxonomy" id="95486"/>
    <lineage>
        <taxon>Bacteria</taxon>
        <taxon>Pseudomonadati</taxon>
        <taxon>Pseudomonadota</taxon>
        <taxon>Betaproteobacteria</taxon>
        <taxon>Burkholderiales</taxon>
        <taxon>Burkholderiaceae</taxon>
        <taxon>Burkholderia</taxon>
        <taxon>Burkholderia cepacia complex</taxon>
    </lineage>
</organism>
<dbReference type="RefSeq" id="WP_034174091.1">
    <property type="nucleotide sequence ID" value="NZ_CADEUB010000012.1"/>
</dbReference>
<dbReference type="EMBL" id="CP021069">
    <property type="protein sequence ID" value="AWG33170.1"/>
    <property type="molecule type" value="Genomic_DNA"/>
</dbReference>
<evidence type="ECO:0000313" key="3">
    <source>
        <dbReference type="Proteomes" id="UP000244809"/>
    </source>
</evidence>
<evidence type="ECO:0000256" key="1">
    <source>
        <dbReference type="SAM" id="MobiDB-lite"/>
    </source>
</evidence>
<sequence>MTASDLPGTTKLVLFVIAEYANSIDDTCWPSIDEIAVRATLTARAVSKHLGVAEQAGWIKRWKSRKSGRKWAHGHYRLTVPEEVARRARDDLNLDIAGADFDESEPRSGNSGEFEELRSGNLGEFDEPSSRVSPEASDSEGNSGSYRNDVPTNNPTNRNYETSSLSQTPSVYLGSEGTSREGNRQEGYAALAAWMARRLLDSDPGASEPNLSAWVPDVRRMLADGFDPQQIAKLWAWALRDGFWCSVIRSPARLRKNWDQVRAKRNQSLQRERQPANQQTHDDRCCAHVDGDGMRCTNVATSILGAGSTRRGYCRLHVGLYEN</sequence>
<dbReference type="InterPro" id="IPR036388">
    <property type="entry name" value="WH-like_DNA-bd_sf"/>
</dbReference>
<evidence type="ECO:0008006" key="4">
    <source>
        <dbReference type="Google" id="ProtNLM"/>
    </source>
</evidence>
<protein>
    <recommendedName>
        <fullName evidence="4">Helix-turn-helix domain-containing protein</fullName>
    </recommendedName>
</protein>
<feature type="region of interest" description="Disordered" evidence="1">
    <location>
        <begin position="97"/>
        <end position="183"/>
    </location>
</feature>